<proteinExistence type="predicted"/>
<dbReference type="Gene3D" id="3.50.50.100">
    <property type="match status" value="1"/>
</dbReference>
<gene>
    <name evidence="1" type="ORF">L201_003094</name>
</gene>
<organism evidence="1 2">
    <name type="scientific">Kwoniella dendrophila CBS 6074</name>
    <dbReference type="NCBI Taxonomy" id="1295534"/>
    <lineage>
        <taxon>Eukaryota</taxon>
        <taxon>Fungi</taxon>
        <taxon>Dikarya</taxon>
        <taxon>Basidiomycota</taxon>
        <taxon>Agaricomycotina</taxon>
        <taxon>Tremellomycetes</taxon>
        <taxon>Tremellales</taxon>
        <taxon>Cryptococcaceae</taxon>
        <taxon>Kwoniella</taxon>
    </lineage>
</organism>
<evidence type="ECO:0000313" key="2">
    <source>
        <dbReference type="Proteomes" id="UP001355207"/>
    </source>
</evidence>
<evidence type="ECO:0008006" key="3">
    <source>
        <dbReference type="Google" id="ProtNLM"/>
    </source>
</evidence>
<keyword evidence="2" id="KW-1185">Reference proteome</keyword>
<dbReference type="PANTHER" id="PTHR21310:SF15">
    <property type="entry name" value="AMINOGLYCOSIDE PHOSPHOTRANSFERASE DOMAIN-CONTAINING PROTEIN"/>
    <property type="match status" value="1"/>
</dbReference>
<name>A0AAX4JTF0_9TREE</name>
<dbReference type="GeneID" id="91093765"/>
<reference evidence="1 2" key="1">
    <citation type="submission" date="2024-01" db="EMBL/GenBank/DDBJ databases">
        <title>Comparative genomics of Cryptococcus and Kwoniella reveals pathogenesis evolution and contrasting modes of karyotype evolution via chromosome fusion or intercentromeric recombination.</title>
        <authorList>
            <person name="Coelho M.A."/>
            <person name="David-Palma M."/>
            <person name="Shea T."/>
            <person name="Bowers K."/>
            <person name="McGinley-Smith S."/>
            <person name="Mohammad A.W."/>
            <person name="Gnirke A."/>
            <person name="Yurkov A.M."/>
            <person name="Nowrousian M."/>
            <person name="Sun S."/>
            <person name="Cuomo C.A."/>
            <person name="Heitman J."/>
        </authorList>
    </citation>
    <scope>NUCLEOTIDE SEQUENCE [LARGE SCALE GENOMIC DNA]</scope>
    <source>
        <strain evidence="1 2">CBS 6074</strain>
    </source>
</reference>
<accession>A0AAX4JTF0</accession>
<dbReference type="AlphaFoldDB" id="A0AAX4JTF0"/>
<dbReference type="RefSeq" id="XP_066074952.1">
    <property type="nucleotide sequence ID" value="XM_066218855.1"/>
</dbReference>
<dbReference type="EMBL" id="CP144100">
    <property type="protein sequence ID" value="WWC88189.1"/>
    <property type="molecule type" value="Genomic_DNA"/>
</dbReference>
<dbReference type="PANTHER" id="PTHR21310">
    <property type="entry name" value="AMINOGLYCOSIDE PHOSPHOTRANSFERASE-RELATED-RELATED"/>
    <property type="match status" value="1"/>
</dbReference>
<evidence type="ECO:0000313" key="1">
    <source>
        <dbReference type="EMBL" id="WWC88189.1"/>
    </source>
</evidence>
<dbReference type="InterPro" id="IPR051678">
    <property type="entry name" value="AGP_Transferase"/>
</dbReference>
<sequence>MALPEQLPIVILGTSYGGLSCAHHLLKHTIPKLSQPRQIVLISPVDQVICRPATPRALISDDFFDQSKLFVSLEDLLKQYNQDGVERIRLVKGYARKLDDKSKMLDIELLKVDNGESNGKMEKIEFHSLVIATGASTPSPLHGFNTTYEDLRLAWKSFRQVLSDATSYCIISNKDLKSKICRYDLYTSASLPIHSCGTYEEVFSEGLDQPYFKKIAKEYKLKAFTRLLEKVQNAESQIVSQAKTIRPGYKCELKLPVNSHDMLDNKNMYNGINVHFSIIFEDGVKWLLRVRQLHQFSSPSEIIEFVTNSEVTVLNLLRKGDIPVPGGWLPPEGKGENERDIHYFFYEFMNGKSIKIPKEENDSFSNPGPKTRKFIDEYAKIQIAISNQPLSTNLIGCPITNQESGKIEIGGLANYRKLNLIDSPYFVGPFKNNQDRYLSLIDIALDHILNGILCQNDPLDGYLFHLQLRELVENCVYLSEEPKEVFIRDSDDTGDNFFGDDEGNFTGVLDWEWAYATTKAEAFSSPIFCFDHPDYWGGSNEILPAEKLLIKTYERYNRSDLAKCVINGKIYSRLNYIIGKFNQSACSQRAVLDIFEGTKPDDFDPPIEVGEKWRKYLIERYKEDDNLSKLPKSSN</sequence>
<dbReference type="SUPFAM" id="SSF51905">
    <property type="entry name" value="FAD/NAD(P)-binding domain"/>
    <property type="match status" value="1"/>
</dbReference>
<dbReference type="InterPro" id="IPR036188">
    <property type="entry name" value="FAD/NAD-bd_sf"/>
</dbReference>
<protein>
    <recommendedName>
        <fullName evidence="3">Aminoglycoside phosphotransferase domain-containing protein</fullName>
    </recommendedName>
</protein>
<dbReference type="Proteomes" id="UP001355207">
    <property type="component" value="Chromosome 3"/>
</dbReference>